<dbReference type="InterPro" id="IPR013325">
    <property type="entry name" value="RNA_pol_sigma_r2"/>
</dbReference>
<dbReference type="Pfam" id="PF04539">
    <property type="entry name" value="Sigma70_r3"/>
    <property type="match status" value="1"/>
</dbReference>
<evidence type="ECO:0000313" key="3">
    <source>
        <dbReference type="Proteomes" id="UP000628463"/>
    </source>
</evidence>
<feature type="domain" description="RNA polymerase sigma-70 region 3" evidence="1">
    <location>
        <begin position="245"/>
        <end position="288"/>
    </location>
</feature>
<gene>
    <name evidence="2" type="ORF">H8S01_10000</name>
</gene>
<dbReference type="InterPro" id="IPR036388">
    <property type="entry name" value="WH-like_DNA-bd_sf"/>
</dbReference>
<dbReference type="RefSeq" id="WP_021866562.1">
    <property type="nucleotide sequence ID" value="NZ_JACOPD010000006.1"/>
</dbReference>
<sequence length="297" mass="34039">MDNNNQAAFMGALNSLKEYAKVNGNIVTKQDVESYFKDLGLDDSKYQMITGYLLANDITVKGENGVDNEFLNMLEKSAVKQTEELEEEVAEETVFVTDEDYEKDEKYIQMYMEDLKDVEELSDTGRAFLLMNIVEDNDKESLSLLSQSFLKKIVGWIEPFRRKGVLASDLIQEANLAMMAYIGEKHFLNNYEWKDKIKEGNTQDLINVLEEIEKEVKSEIEGSLRMMIDEQNMSNKAAAKVLGKVNLVNDWAKRLKEELERKPTVDELAEKMGISKENVMEAIRLSAENIEDIDIRA</sequence>
<comment type="caution">
    <text evidence="2">The sequence shown here is derived from an EMBL/GenBank/DDBJ whole genome shotgun (WGS) entry which is preliminary data.</text>
</comment>
<dbReference type="Proteomes" id="UP000628463">
    <property type="component" value="Unassembled WGS sequence"/>
</dbReference>
<dbReference type="SUPFAM" id="SSF88946">
    <property type="entry name" value="Sigma2 domain of RNA polymerase sigma factors"/>
    <property type="match status" value="1"/>
</dbReference>
<evidence type="ECO:0000313" key="2">
    <source>
        <dbReference type="EMBL" id="MBC5681293.1"/>
    </source>
</evidence>
<dbReference type="SUPFAM" id="SSF88659">
    <property type="entry name" value="Sigma3 and sigma4 domains of RNA polymerase sigma factors"/>
    <property type="match status" value="1"/>
</dbReference>
<keyword evidence="3" id="KW-1185">Reference proteome</keyword>
<dbReference type="InterPro" id="IPR013324">
    <property type="entry name" value="RNA_pol_sigma_r3/r4-like"/>
</dbReference>
<evidence type="ECO:0000259" key="1">
    <source>
        <dbReference type="Pfam" id="PF04539"/>
    </source>
</evidence>
<proteinExistence type="predicted"/>
<protein>
    <recommendedName>
        <fullName evidence="1">RNA polymerase sigma-70 region 3 domain-containing protein</fullName>
    </recommendedName>
</protein>
<dbReference type="InterPro" id="IPR007624">
    <property type="entry name" value="RNA_pol_sigma70_r3"/>
</dbReference>
<reference evidence="2 3" key="1">
    <citation type="submission" date="2020-08" db="EMBL/GenBank/DDBJ databases">
        <title>Genome public.</title>
        <authorList>
            <person name="Liu C."/>
            <person name="Sun Q."/>
        </authorList>
    </citation>
    <scope>NUCLEOTIDE SEQUENCE [LARGE SCALE GENOMIC DNA]</scope>
    <source>
        <strain evidence="2 3">NSJ-43</strain>
    </source>
</reference>
<dbReference type="EMBL" id="JACOPD010000006">
    <property type="protein sequence ID" value="MBC5681293.1"/>
    <property type="molecule type" value="Genomic_DNA"/>
</dbReference>
<name>A0ABR7G1I5_9FIRM</name>
<dbReference type="Gene3D" id="1.10.10.10">
    <property type="entry name" value="Winged helix-like DNA-binding domain superfamily/Winged helix DNA-binding domain"/>
    <property type="match status" value="1"/>
</dbReference>
<organism evidence="2 3">
    <name type="scientific">Lachnospira hominis</name>
    <name type="common">ex Liu et al. 2021</name>
    <dbReference type="NCBI Taxonomy" id="2763051"/>
    <lineage>
        <taxon>Bacteria</taxon>
        <taxon>Bacillati</taxon>
        <taxon>Bacillota</taxon>
        <taxon>Clostridia</taxon>
        <taxon>Lachnospirales</taxon>
        <taxon>Lachnospiraceae</taxon>
        <taxon>Lachnospira</taxon>
    </lineage>
</organism>
<accession>A0ABR7G1I5</accession>